<evidence type="ECO:0000256" key="5">
    <source>
        <dbReference type="ARBA" id="ARBA00022840"/>
    </source>
</evidence>
<dbReference type="InterPro" id="IPR011545">
    <property type="entry name" value="DEAD/DEAH_box_helicase_dom"/>
</dbReference>
<dbReference type="NCBIfam" id="TIGR00614">
    <property type="entry name" value="recQ_fam"/>
    <property type="match status" value="1"/>
</dbReference>
<dbReference type="InterPro" id="IPR014001">
    <property type="entry name" value="Helicase_ATP-bd"/>
</dbReference>
<keyword evidence="7" id="KW-0539">Nucleus</keyword>
<keyword evidence="2 7" id="KW-0547">Nucleotide-binding</keyword>
<dbReference type="OrthoDB" id="10261556at2759"/>
<dbReference type="SUPFAM" id="SSF52540">
    <property type="entry name" value="P-loop containing nucleoside triphosphate hydrolases"/>
    <property type="match status" value="1"/>
</dbReference>
<dbReference type="GO" id="GO:0005524">
    <property type="term" value="F:ATP binding"/>
    <property type="evidence" value="ECO:0007669"/>
    <property type="project" value="UniProtKB-KW"/>
</dbReference>
<dbReference type="GO" id="GO:0003676">
    <property type="term" value="F:nucleic acid binding"/>
    <property type="evidence" value="ECO:0007669"/>
    <property type="project" value="InterPro"/>
</dbReference>
<keyword evidence="5 7" id="KW-0067">ATP-binding</keyword>
<dbReference type="PANTHER" id="PTHR13710:SF155">
    <property type="entry name" value="ATP-DEPENDENT DNA HELICASE Q-LIKE 3"/>
    <property type="match status" value="1"/>
</dbReference>
<evidence type="ECO:0000256" key="6">
    <source>
        <dbReference type="ARBA" id="ARBA00034617"/>
    </source>
</evidence>
<dbReference type="Pfam" id="PF00270">
    <property type="entry name" value="DEAD"/>
    <property type="match status" value="1"/>
</dbReference>
<evidence type="ECO:0000313" key="12">
    <source>
        <dbReference type="Proteomes" id="UP000708148"/>
    </source>
</evidence>
<feature type="region of interest" description="Disordered" evidence="8">
    <location>
        <begin position="573"/>
        <end position="599"/>
    </location>
</feature>
<accession>A0A8S1J8N6</accession>
<evidence type="ECO:0000259" key="10">
    <source>
        <dbReference type="PROSITE" id="PS51194"/>
    </source>
</evidence>
<evidence type="ECO:0000259" key="9">
    <source>
        <dbReference type="PROSITE" id="PS51192"/>
    </source>
</evidence>
<evidence type="ECO:0000256" key="4">
    <source>
        <dbReference type="ARBA" id="ARBA00022806"/>
    </source>
</evidence>
<evidence type="ECO:0000256" key="3">
    <source>
        <dbReference type="ARBA" id="ARBA00022801"/>
    </source>
</evidence>
<dbReference type="InterPro" id="IPR001650">
    <property type="entry name" value="Helicase_C-like"/>
</dbReference>
<dbReference type="Pfam" id="PF16124">
    <property type="entry name" value="RecQ_Zn_bind"/>
    <property type="match status" value="1"/>
</dbReference>
<comment type="caution">
    <text evidence="11">The sequence shown here is derived from an EMBL/GenBank/DDBJ whole genome shotgun (WGS) entry which is preliminary data.</text>
</comment>
<comment type="subcellular location">
    <subcellularLocation>
        <location evidence="7">Nucleus</location>
    </subcellularLocation>
</comment>
<organism evidence="11 12">
    <name type="scientific">Ostreobium quekettii</name>
    <dbReference type="NCBI Taxonomy" id="121088"/>
    <lineage>
        <taxon>Eukaryota</taxon>
        <taxon>Viridiplantae</taxon>
        <taxon>Chlorophyta</taxon>
        <taxon>core chlorophytes</taxon>
        <taxon>Ulvophyceae</taxon>
        <taxon>TCBD clade</taxon>
        <taxon>Bryopsidales</taxon>
        <taxon>Ostreobineae</taxon>
        <taxon>Ostreobiaceae</taxon>
        <taxon>Ostreobium</taxon>
    </lineage>
</organism>
<evidence type="ECO:0000256" key="2">
    <source>
        <dbReference type="ARBA" id="ARBA00022741"/>
    </source>
</evidence>
<dbReference type="PANTHER" id="PTHR13710">
    <property type="entry name" value="DNA HELICASE RECQ FAMILY MEMBER"/>
    <property type="match status" value="1"/>
</dbReference>
<keyword evidence="3 7" id="KW-0378">Hydrolase</keyword>
<dbReference type="Pfam" id="PF00271">
    <property type="entry name" value="Helicase_C"/>
    <property type="match status" value="1"/>
</dbReference>
<reference evidence="11" key="1">
    <citation type="submission" date="2020-12" db="EMBL/GenBank/DDBJ databases">
        <authorList>
            <person name="Iha C."/>
        </authorList>
    </citation>
    <scope>NUCLEOTIDE SEQUENCE</scope>
</reference>
<dbReference type="InterPro" id="IPR004589">
    <property type="entry name" value="DNA_helicase_ATP-dep_RecQ"/>
</dbReference>
<dbReference type="GO" id="GO:0005694">
    <property type="term" value="C:chromosome"/>
    <property type="evidence" value="ECO:0007669"/>
    <property type="project" value="TreeGrafter"/>
</dbReference>
<evidence type="ECO:0000256" key="1">
    <source>
        <dbReference type="ARBA" id="ARBA00005446"/>
    </source>
</evidence>
<dbReference type="Proteomes" id="UP000708148">
    <property type="component" value="Unassembled WGS sequence"/>
</dbReference>
<name>A0A8S1J8N6_9CHLO</name>
<keyword evidence="12" id="KW-1185">Reference proteome</keyword>
<dbReference type="EC" id="5.6.2.4" evidence="7"/>
<dbReference type="AlphaFoldDB" id="A0A8S1J8N6"/>
<dbReference type="GO" id="GO:0009378">
    <property type="term" value="F:four-way junction helicase activity"/>
    <property type="evidence" value="ECO:0007669"/>
    <property type="project" value="TreeGrafter"/>
</dbReference>
<feature type="domain" description="Helicase C-terminal" evidence="10">
    <location>
        <begin position="190"/>
        <end position="336"/>
    </location>
</feature>
<dbReference type="GO" id="GO:0000724">
    <property type="term" value="P:double-strand break repair via homologous recombination"/>
    <property type="evidence" value="ECO:0007669"/>
    <property type="project" value="TreeGrafter"/>
</dbReference>
<evidence type="ECO:0000256" key="8">
    <source>
        <dbReference type="SAM" id="MobiDB-lite"/>
    </source>
</evidence>
<dbReference type="EMBL" id="CAJHUC010001125">
    <property type="protein sequence ID" value="CAD7699856.1"/>
    <property type="molecule type" value="Genomic_DNA"/>
</dbReference>
<dbReference type="PROSITE" id="PS51192">
    <property type="entry name" value="HELICASE_ATP_BIND_1"/>
    <property type="match status" value="1"/>
</dbReference>
<protein>
    <recommendedName>
        <fullName evidence="7">ATP-dependent DNA helicase</fullName>
        <ecNumber evidence="7">5.6.2.4</ecNumber>
    </recommendedName>
</protein>
<dbReference type="GO" id="GO:0005634">
    <property type="term" value="C:nucleus"/>
    <property type="evidence" value="ECO:0007669"/>
    <property type="project" value="UniProtKB-SubCell"/>
</dbReference>
<evidence type="ECO:0000313" key="11">
    <source>
        <dbReference type="EMBL" id="CAD7699856.1"/>
    </source>
</evidence>
<proteinExistence type="inferred from homology"/>
<dbReference type="SMART" id="SM00487">
    <property type="entry name" value="DEXDc"/>
    <property type="match status" value="1"/>
</dbReference>
<comment type="similarity">
    <text evidence="1 7">Belongs to the helicase family. RecQ subfamily.</text>
</comment>
<dbReference type="SMART" id="SM00490">
    <property type="entry name" value="HELICc"/>
    <property type="match status" value="1"/>
</dbReference>
<dbReference type="GO" id="GO:0043138">
    <property type="term" value="F:3'-5' DNA helicase activity"/>
    <property type="evidence" value="ECO:0007669"/>
    <property type="project" value="UniProtKB-EC"/>
</dbReference>
<sequence>MPTGGGKSLCYALPSVVNNSITIVVSPLIALMEDQVSAMQAKGIRAEYLSSTRTEYEKQAILGSLKSEGNFPQLLYVTPEMTQTEKFMFILTSIYASGRLALFAIDEAHCISTWGHDFRPSYRRLAAMRDAFPRVPIMALTATATKKVQDEVVQALKLRNPQILISSFNRPNIHYEVVYTDVEQQDKYKLLIDMVQRPDSGPTCTIVYCLKQSTTAELAARLQGAGIASRAYHAGLPAVDRSRILEEFLDGRIVVVAATVAFGMGINKADVRMVVHFNVPKSLDALYQESGRAGRDGLPSRNVIFYSLDDRRLIEFVLEKEAKKSKRIANHTEESRVQAAFGKVVDYCMAPCCRRHKLLAHFDEMLQPSRCGGCCDFCRNPAGVQSRINSVREVAFDANLRRQGGQWARMDDESEDGYAGDMVGNHADMELQCSQSSEDRIAEPGEEFAQSVSKSRMVGTSDTKFFERMERAEQSFYAAEPSSKGSATDRLLSRMQTAPARSSVGKTKPVASADMRDKAVKKIAEYLEQNVAVKVTSQQAIKMAEAMEAEEFQGASTGTVYRSSIGGKLRIASHTEDMSKLPMLNTMQLREEPQDSPGN</sequence>
<gene>
    <name evidence="11" type="ORF">OSTQU699_LOCUS5215</name>
</gene>
<dbReference type="GO" id="GO:0005737">
    <property type="term" value="C:cytoplasm"/>
    <property type="evidence" value="ECO:0007669"/>
    <property type="project" value="TreeGrafter"/>
</dbReference>
<comment type="catalytic activity">
    <reaction evidence="6 7">
        <text>Couples ATP hydrolysis with the unwinding of duplex DNA by translocating in the 3'-5' direction.</text>
        <dbReference type="EC" id="5.6.2.4"/>
    </reaction>
</comment>
<dbReference type="FunFam" id="3.40.50.300:FF:001389">
    <property type="entry name" value="ATP-dependent DNA helicase RecQ"/>
    <property type="match status" value="1"/>
</dbReference>
<dbReference type="Gene3D" id="3.40.50.300">
    <property type="entry name" value="P-loop containing nucleotide triphosphate hydrolases"/>
    <property type="match status" value="2"/>
</dbReference>
<dbReference type="CDD" id="cd17920">
    <property type="entry name" value="DEXHc_RecQ"/>
    <property type="match status" value="1"/>
</dbReference>
<feature type="domain" description="Helicase ATP-binding" evidence="9">
    <location>
        <begin position="1"/>
        <end position="162"/>
    </location>
</feature>
<dbReference type="GO" id="GO:0016787">
    <property type="term" value="F:hydrolase activity"/>
    <property type="evidence" value="ECO:0007669"/>
    <property type="project" value="UniProtKB-KW"/>
</dbReference>
<dbReference type="InterPro" id="IPR027417">
    <property type="entry name" value="P-loop_NTPase"/>
</dbReference>
<evidence type="ECO:0000256" key="7">
    <source>
        <dbReference type="RuleBase" id="RU364117"/>
    </source>
</evidence>
<dbReference type="InterPro" id="IPR032284">
    <property type="entry name" value="RecQ_Zn-bd"/>
</dbReference>
<keyword evidence="4 7" id="KW-0347">Helicase</keyword>
<dbReference type="PROSITE" id="PS51194">
    <property type="entry name" value="HELICASE_CTER"/>
    <property type="match status" value="1"/>
</dbReference>
<comment type="catalytic activity">
    <reaction evidence="7">
        <text>ATP + H2O = ADP + phosphate + H(+)</text>
        <dbReference type="Rhea" id="RHEA:13065"/>
        <dbReference type="ChEBI" id="CHEBI:15377"/>
        <dbReference type="ChEBI" id="CHEBI:15378"/>
        <dbReference type="ChEBI" id="CHEBI:30616"/>
        <dbReference type="ChEBI" id="CHEBI:43474"/>
        <dbReference type="ChEBI" id="CHEBI:456216"/>
    </reaction>
</comment>